<dbReference type="NCBIfam" id="TIGR02532">
    <property type="entry name" value="IV_pilin_GFxxxE"/>
    <property type="match status" value="1"/>
</dbReference>
<name>A0A1V1PFR4_9BACT</name>
<accession>A0A1V1PFR4</accession>
<dbReference type="Pfam" id="PF07963">
    <property type="entry name" value="N_methyl"/>
    <property type="match status" value="1"/>
</dbReference>
<sequence length="240" mass="27608">MFGLLKKRSAFTLIEVLIAIFLFGIVMTTIFGAYVQIFFTVQSTEKDALIYEMGKNAMDRMIMDLSSIHITKPPIFKKPDVRPEDDELDPYQFYSESDGDFAVLRFVSHAHIPIEGFSPPGGGVAQIKYYVTEDDQDEENMVLRRCDDIDLKEGCDRLDDPILCEHVVGFQLNFVYYEKDEDLETFEQWDSDDDELKFATPRAVEITLKLADPEKNLDSPLTFKTGVTLPLYRLKDKKVM</sequence>
<dbReference type="Proteomes" id="UP000189670">
    <property type="component" value="Unassembled WGS sequence"/>
</dbReference>
<evidence type="ECO:0000256" key="1">
    <source>
        <dbReference type="SAM" id="Phobius"/>
    </source>
</evidence>
<gene>
    <name evidence="2" type="ORF">OMM_00740</name>
</gene>
<keyword evidence="1" id="KW-1133">Transmembrane helix</keyword>
<evidence type="ECO:0000313" key="3">
    <source>
        <dbReference type="Proteomes" id="UP000189670"/>
    </source>
</evidence>
<reference evidence="3" key="1">
    <citation type="submission" date="2012-11" db="EMBL/GenBank/DDBJ databases">
        <authorList>
            <person name="Lucero-Rivera Y.E."/>
            <person name="Tovar-Ramirez D."/>
        </authorList>
    </citation>
    <scope>NUCLEOTIDE SEQUENCE [LARGE SCALE GENOMIC DNA]</scope>
    <source>
        <strain evidence="3">Araruama</strain>
    </source>
</reference>
<organism evidence="2 3">
    <name type="scientific">Candidatus Magnetoglobus multicellularis str. Araruama</name>
    <dbReference type="NCBI Taxonomy" id="890399"/>
    <lineage>
        <taxon>Bacteria</taxon>
        <taxon>Pseudomonadati</taxon>
        <taxon>Thermodesulfobacteriota</taxon>
        <taxon>Desulfobacteria</taxon>
        <taxon>Desulfobacterales</taxon>
        <taxon>Desulfobacteraceae</taxon>
        <taxon>Candidatus Magnetoglobus</taxon>
    </lineage>
</organism>
<dbReference type="EMBL" id="ATBP01000041">
    <property type="protein sequence ID" value="ETR73731.1"/>
    <property type="molecule type" value="Genomic_DNA"/>
</dbReference>
<comment type="caution">
    <text evidence="2">The sequence shown here is derived from an EMBL/GenBank/DDBJ whole genome shotgun (WGS) entry which is preliminary data.</text>
</comment>
<dbReference type="AlphaFoldDB" id="A0A1V1PFR4"/>
<dbReference type="InterPro" id="IPR045584">
    <property type="entry name" value="Pilin-like"/>
</dbReference>
<keyword evidence="1" id="KW-0472">Membrane</keyword>
<dbReference type="SUPFAM" id="SSF54523">
    <property type="entry name" value="Pili subunits"/>
    <property type="match status" value="1"/>
</dbReference>
<dbReference type="InterPro" id="IPR012902">
    <property type="entry name" value="N_methyl_site"/>
</dbReference>
<keyword evidence="1" id="KW-0812">Transmembrane</keyword>
<protein>
    <submittedName>
        <fullName evidence="2">General secretion pathway protein J</fullName>
    </submittedName>
</protein>
<evidence type="ECO:0000313" key="2">
    <source>
        <dbReference type="EMBL" id="ETR73731.1"/>
    </source>
</evidence>
<proteinExistence type="predicted"/>
<feature type="transmembrane region" description="Helical" evidence="1">
    <location>
        <begin position="12"/>
        <end position="35"/>
    </location>
</feature>